<reference evidence="5 6" key="1">
    <citation type="submission" date="2019-11" db="EMBL/GenBank/DDBJ databases">
        <title>Acidiferrimicrobium australis gen. nov., sp. nov., an acidophilic and obligately heterotrophic, member of the Actinobacteria that catalyses dissimilatory oxido- reduction of iron isolated from metal-rich acidic water in Chile.</title>
        <authorList>
            <person name="Gonzalez D."/>
            <person name="Huber K."/>
            <person name="Hedrich S."/>
            <person name="Rojas-Villalobos C."/>
            <person name="Quatrini R."/>
            <person name="Dinamarca M.A."/>
            <person name="Schwarz A."/>
            <person name="Canales C."/>
            <person name="Nancucheo I."/>
        </authorList>
    </citation>
    <scope>NUCLEOTIDE SEQUENCE [LARGE SCALE GENOMIC DNA]</scope>
    <source>
        <strain evidence="5 6">USS-CCA1</strain>
    </source>
</reference>
<gene>
    <name evidence="5" type="ORF">GHK86_05350</name>
</gene>
<dbReference type="InterPro" id="IPR017871">
    <property type="entry name" value="ABC_transporter-like_CS"/>
</dbReference>
<keyword evidence="2" id="KW-0547">Nucleotide-binding</keyword>
<evidence type="ECO:0000256" key="3">
    <source>
        <dbReference type="ARBA" id="ARBA00022840"/>
    </source>
</evidence>
<feature type="non-terminal residue" evidence="5">
    <location>
        <position position="209"/>
    </location>
</feature>
<keyword evidence="6" id="KW-1185">Reference proteome</keyword>
<feature type="domain" description="ABC transporter" evidence="4">
    <location>
        <begin position="11"/>
        <end position="208"/>
    </location>
</feature>
<evidence type="ECO:0000256" key="2">
    <source>
        <dbReference type="ARBA" id="ARBA00022741"/>
    </source>
</evidence>
<dbReference type="Pfam" id="PF00005">
    <property type="entry name" value="ABC_tran"/>
    <property type="match status" value="1"/>
</dbReference>
<dbReference type="PANTHER" id="PTHR24220">
    <property type="entry name" value="IMPORT ATP-BINDING PROTEIN"/>
    <property type="match status" value="1"/>
</dbReference>
<dbReference type="EMBL" id="WJHE01000225">
    <property type="protein sequence ID" value="MST32151.1"/>
    <property type="molecule type" value="Genomic_DNA"/>
</dbReference>
<evidence type="ECO:0000313" key="6">
    <source>
        <dbReference type="Proteomes" id="UP000437736"/>
    </source>
</evidence>
<dbReference type="PROSITE" id="PS00211">
    <property type="entry name" value="ABC_TRANSPORTER_1"/>
    <property type="match status" value="1"/>
</dbReference>
<keyword evidence="1" id="KW-0813">Transport</keyword>
<dbReference type="GO" id="GO:0005524">
    <property type="term" value="F:ATP binding"/>
    <property type="evidence" value="ECO:0007669"/>
    <property type="project" value="UniProtKB-KW"/>
</dbReference>
<dbReference type="Proteomes" id="UP000437736">
    <property type="component" value="Unassembled WGS sequence"/>
</dbReference>
<dbReference type="CDD" id="cd03255">
    <property type="entry name" value="ABC_MJ0796_LolCDE_FtsE"/>
    <property type="match status" value="1"/>
</dbReference>
<name>A0ABW9QRQ7_9ACTN</name>
<comment type="caution">
    <text evidence="5">The sequence shown here is derived from an EMBL/GenBank/DDBJ whole genome shotgun (WGS) entry which is preliminary data.</text>
</comment>
<dbReference type="PROSITE" id="PS50893">
    <property type="entry name" value="ABC_TRANSPORTER_2"/>
    <property type="match status" value="1"/>
</dbReference>
<dbReference type="InterPro" id="IPR015854">
    <property type="entry name" value="ABC_transpr_LolD-like"/>
</dbReference>
<evidence type="ECO:0000259" key="4">
    <source>
        <dbReference type="PROSITE" id="PS50893"/>
    </source>
</evidence>
<dbReference type="InterPro" id="IPR017911">
    <property type="entry name" value="MacB-like_ATP-bd"/>
</dbReference>
<sequence>MSEQTPQAPAIELVEVTKTFDEGIVRALDGLSLRVERGECVAVTGPSGCGKSTMLHLIAALDRPTSGTIRIAGHDLARLRDRASYRRRHTGLVFQFHNLLPQLSAVGNVEIAMFGSGRPRAERRARAMALLADVDLRGLELRPPTKLSGGERQRVAIARALANEPDLLLADEPTGSLDERSVGRLLDLLGSLRAARPELTVVLVTHDAR</sequence>
<dbReference type="Gene3D" id="3.40.50.300">
    <property type="entry name" value="P-loop containing nucleotide triphosphate hydrolases"/>
    <property type="match status" value="1"/>
</dbReference>
<evidence type="ECO:0000313" key="5">
    <source>
        <dbReference type="EMBL" id="MST32151.1"/>
    </source>
</evidence>
<protein>
    <submittedName>
        <fullName evidence="5">ATP-binding cassette domain-containing protein</fullName>
    </submittedName>
</protein>
<organism evidence="5 6">
    <name type="scientific">Acidiferrimicrobium australe</name>
    <dbReference type="NCBI Taxonomy" id="2664430"/>
    <lineage>
        <taxon>Bacteria</taxon>
        <taxon>Bacillati</taxon>
        <taxon>Actinomycetota</taxon>
        <taxon>Acidimicrobiia</taxon>
        <taxon>Acidimicrobiales</taxon>
        <taxon>Acidimicrobiaceae</taxon>
        <taxon>Acidiferrimicrobium</taxon>
    </lineage>
</organism>
<evidence type="ECO:0000256" key="1">
    <source>
        <dbReference type="ARBA" id="ARBA00022448"/>
    </source>
</evidence>
<dbReference type="SUPFAM" id="SSF52540">
    <property type="entry name" value="P-loop containing nucleoside triphosphate hydrolases"/>
    <property type="match status" value="1"/>
</dbReference>
<keyword evidence="3 5" id="KW-0067">ATP-binding</keyword>
<proteinExistence type="predicted"/>
<dbReference type="InterPro" id="IPR003593">
    <property type="entry name" value="AAA+_ATPase"/>
</dbReference>
<accession>A0ABW9QRQ7</accession>
<dbReference type="SMART" id="SM00382">
    <property type="entry name" value="AAA"/>
    <property type="match status" value="1"/>
</dbReference>
<dbReference type="InterPro" id="IPR027417">
    <property type="entry name" value="P-loop_NTPase"/>
</dbReference>
<dbReference type="InterPro" id="IPR003439">
    <property type="entry name" value="ABC_transporter-like_ATP-bd"/>
</dbReference>